<name>A0A645CIR2_9ZZZZ</name>
<sequence length="142" mass="17039">MMGSFLGFFFAILLEKRSRKINAEEKLRYLIKEYSDILSDLNITESKTESRRLEKNIRYEIRNVQKICVTNESLRDQIDKMLSDGMNTAYYGTKNPESHKQLMTKFLDWRFYKGYPEILKFIEGEEKTIKVRKKAKLEKKYD</sequence>
<accession>A0A645CIR2</accession>
<proteinExistence type="predicted"/>
<dbReference type="AlphaFoldDB" id="A0A645CIR2"/>
<protein>
    <submittedName>
        <fullName evidence="1">Uncharacterized protein</fullName>
    </submittedName>
</protein>
<organism evidence="1">
    <name type="scientific">bioreactor metagenome</name>
    <dbReference type="NCBI Taxonomy" id="1076179"/>
    <lineage>
        <taxon>unclassified sequences</taxon>
        <taxon>metagenomes</taxon>
        <taxon>ecological metagenomes</taxon>
    </lineage>
</organism>
<evidence type="ECO:0000313" key="1">
    <source>
        <dbReference type="EMBL" id="MPM76824.1"/>
    </source>
</evidence>
<dbReference type="EMBL" id="VSSQ01027527">
    <property type="protein sequence ID" value="MPM76824.1"/>
    <property type="molecule type" value="Genomic_DNA"/>
</dbReference>
<gene>
    <name evidence="1" type="ORF">SDC9_123823</name>
</gene>
<reference evidence="1" key="1">
    <citation type="submission" date="2019-08" db="EMBL/GenBank/DDBJ databases">
        <authorList>
            <person name="Kucharzyk K."/>
            <person name="Murdoch R.W."/>
            <person name="Higgins S."/>
            <person name="Loffler F."/>
        </authorList>
    </citation>
    <scope>NUCLEOTIDE SEQUENCE</scope>
</reference>
<comment type="caution">
    <text evidence="1">The sequence shown here is derived from an EMBL/GenBank/DDBJ whole genome shotgun (WGS) entry which is preliminary data.</text>
</comment>